<gene>
    <name evidence="9" type="ORF">GY17_00000852</name>
</gene>
<dbReference type="EC" id="2.4.1.141" evidence="3"/>
<sequence>MSVLVTVGSTKFDLLIKQVDKVEFLDQLLECGYNNLCIQYGSGEYIPISRKVKHSKICDNIIGNNNEKFLEIKAITYMKEIIYSNYDLVIGHAGAGTILNSLRNNRKMIVVINKSLMDNHQAELATQLDNNKYLIAIDNVNDLINTIKTITSISFSYDIPNRDQNTVSSYLVPFPKASNIHFKEEINKLLSNRNIWKD</sequence>
<protein>
    <recommendedName>
        <fullName evidence="4">UDP-N-acetylglucosamine transferase subunit ALG13</fullName>
        <ecNumber evidence="3">2.4.1.141</ecNumber>
    </recommendedName>
</protein>
<dbReference type="Pfam" id="PF04101">
    <property type="entry name" value="Glyco_tran_28_C"/>
    <property type="match status" value="1"/>
</dbReference>
<dbReference type="Gene3D" id="3.40.50.2000">
    <property type="entry name" value="Glycogen Phosphorylase B"/>
    <property type="match status" value="1"/>
</dbReference>
<evidence type="ECO:0000256" key="3">
    <source>
        <dbReference type="ARBA" id="ARBA00012614"/>
    </source>
</evidence>
<evidence type="ECO:0000256" key="7">
    <source>
        <dbReference type="ARBA" id="ARBA00022824"/>
    </source>
</evidence>
<feature type="domain" description="Glycosyl transferase family 28 C-terminal" evidence="8">
    <location>
        <begin position="3"/>
        <end position="151"/>
    </location>
</feature>
<accession>A0ABX5BJF1</accession>
<dbReference type="Proteomes" id="UP001429100">
    <property type="component" value="Unassembled WGS sequence"/>
</dbReference>
<reference evidence="9 10" key="1">
    <citation type="submission" date="2014-11" db="EMBL/GenBank/DDBJ databases">
        <title>Comparative genomic analysis of Cryptosporidium hominis reveals occurrence of genetic recombination in virulent subtypes.</title>
        <authorList>
            <person name="Guo Y."/>
            <person name="Tang K."/>
            <person name="Frace M."/>
            <person name="Li N."/>
            <person name="Roellig D.M."/>
            <person name="Sammons S."/>
            <person name="Knipe K."/>
            <person name="Rowe L."/>
            <person name="Feng Y."/>
            <person name="Xiao L."/>
        </authorList>
    </citation>
    <scope>NUCLEOTIDE SEQUENCE [LARGE SCALE GENOMIC DNA]</scope>
    <source>
        <strain evidence="9">30976</strain>
    </source>
</reference>
<name>A0ABX5BJF1_CRYHO</name>
<evidence type="ECO:0000256" key="4">
    <source>
        <dbReference type="ARBA" id="ARBA00017468"/>
    </source>
</evidence>
<evidence type="ECO:0000313" key="9">
    <source>
        <dbReference type="EMBL" id="PPS98258.1"/>
    </source>
</evidence>
<keyword evidence="5" id="KW-0328">Glycosyltransferase</keyword>
<dbReference type="PANTHER" id="PTHR12867">
    <property type="entry name" value="GLYCOSYL TRANSFERASE-RELATED"/>
    <property type="match status" value="1"/>
</dbReference>
<evidence type="ECO:0000313" key="10">
    <source>
        <dbReference type="Proteomes" id="UP001429100"/>
    </source>
</evidence>
<organism evidence="9 10">
    <name type="scientific">Cryptosporidium hominis</name>
    <dbReference type="NCBI Taxonomy" id="237895"/>
    <lineage>
        <taxon>Eukaryota</taxon>
        <taxon>Sar</taxon>
        <taxon>Alveolata</taxon>
        <taxon>Apicomplexa</taxon>
        <taxon>Conoidasida</taxon>
        <taxon>Coccidia</taxon>
        <taxon>Eucoccidiorida</taxon>
        <taxon>Eimeriorina</taxon>
        <taxon>Cryptosporidiidae</taxon>
        <taxon>Cryptosporidium</taxon>
    </lineage>
</organism>
<comment type="caution">
    <text evidence="9">The sequence shown here is derived from an EMBL/GenBank/DDBJ whole genome shotgun (WGS) entry which is preliminary data.</text>
</comment>
<comment type="similarity">
    <text evidence="2">Belongs to the glycosyltransferase 28 family.</text>
</comment>
<keyword evidence="10" id="KW-1185">Reference proteome</keyword>
<keyword evidence="7" id="KW-0256">Endoplasmic reticulum</keyword>
<reference evidence="9 10" key="2">
    <citation type="submission" date="2017-10" db="EMBL/GenBank/DDBJ databases">
        <title>Consistent, comparative and evidence-based genome annotation and re-annotation for the closely-related species, Cryptosporidium parvum, C. hominis and C. tyzzeri.</title>
        <authorList>
            <person name="Baptista R.P."/>
            <person name="Li Y."/>
            <person name="Sateriale A."/>
            <person name="Striepen B."/>
            <person name="Kissinger J.C."/>
        </authorList>
    </citation>
    <scope>NUCLEOTIDE SEQUENCE [LARGE SCALE GENOMIC DNA]</scope>
    <source>
        <strain evidence="9">30976</strain>
    </source>
</reference>
<evidence type="ECO:0000259" key="8">
    <source>
        <dbReference type="Pfam" id="PF04101"/>
    </source>
</evidence>
<evidence type="ECO:0000256" key="5">
    <source>
        <dbReference type="ARBA" id="ARBA00022676"/>
    </source>
</evidence>
<dbReference type="EMBL" id="JTAI01000002">
    <property type="protein sequence ID" value="PPS98258.1"/>
    <property type="molecule type" value="Genomic_DNA"/>
</dbReference>
<proteinExistence type="inferred from homology"/>
<comment type="subcellular location">
    <subcellularLocation>
        <location evidence="1">Endoplasmic reticulum</location>
    </subcellularLocation>
</comment>
<evidence type="ECO:0000256" key="6">
    <source>
        <dbReference type="ARBA" id="ARBA00022679"/>
    </source>
</evidence>
<keyword evidence="6" id="KW-0808">Transferase</keyword>
<dbReference type="InterPro" id="IPR039042">
    <property type="entry name" value="Alg13-like"/>
</dbReference>
<dbReference type="InterPro" id="IPR007235">
    <property type="entry name" value="Glyco_trans_28_C"/>
</dbReference>
<evidence type="ECO:0000256" key="1">
    <source>
        <dbReference type="ARBA" id="ARBA00004240"/>
    </source>
</evidence>
<evidence type="ECO:0000256" key="2">
    <source>
        <dbReference type="ARBA" id="ARBA00006962"/>
    </source>
</evidence>
<dbReference type="PANTHER" id="PTHR12867:SF6">
    <property type="entry name" value="N-ACETYLGLUCOSAMINYLDIPHOSPHODOLICHOL N-ACETYLGLUCOSAMINYLTRANSFERASE"/>
    <property type="match status" value="1"/>
</dbReference>